<proteinExistence type="predicted"/>
<keyword evidence="3" id="KW-1185">Reference proteome</keyword>
<gene>
    <name evidence="2" type="ORF">AAFH96_15105</name>
</gene>
<accession>A0ABV5CR89</accession>
<evidence type="ECO:0000313" key="2">
    <source>
        <dbReference type="EMBL" id="MFB6394427.1"/>
    </source>
</evidence>
<dbReference type="RefSeq" id="WP_375734588.1">
    <property type="nucleotide sequence ID" value="NZ_JBCGDC010000037.1"/>
</dbReference>
<reference evidence="2 3" key="1">
    <citation type="submission" date="2024-04" db="EMBL/GenBank/DDBJ databases">
        <title>Polymorphospora sp. isolated from Baiyangdian Lake in Xiong'an New Area.</title>
        <authorList>
            <person name="Zhang X."/>
            <person name="Liu J."/>
        </authorList>
    </citation>
    <scope>NUCLEOTIDE SEQUENCE [LARGE SCALE GENOMIC DNA]</scope>
    <source>
        <strain evidence="2 3">2-325</strain>
    </source>
</reference>
<feature type="region of interest" description="Disordered" evidence="1">
    <location>
        <begin position="31"/>
        <end position="61"/>
    </location>
</feature>
<dbReference type="EMBL" id="JBCGDC010000037">
    <property type="protein sequence ID" value="MFB6394427.1"/>
    <property type="molecule type" value="Genomic_DNA"/>
</dbReference>
<comment type="caution">
    <text evidence="2">The sequence shown here is derived from an EMBL/GenBank/DDBJ whole genome shotgun (WGS) entry which is preliminary data.</text>
</comment>
<dbReference type="Gene3D" id="2.60.20.10">
    <property type="entry name" value="Crystallins"/>
    <property type="match status" value="1"/>
</dbReference>
<feature type="compositionally biased region" description="Low complexity" evidence="1">
    <location>
        <begin position="49"/>
        <end position="61"/>
    </location>
</feature>
<name>A0ABV5CR89_9ACTN</name>
<sequence length="161" mass="17274">MAAMLDRGAAAELVAFTSPAEFEQFVRKNGGPANALAQPAKEMTEDAKGATGESSAGTTGPSINFTNSTAIYEHSHFRGNLLATASGWGYRDLSRVSMYCHLWCIDWNDQASSVAADNHNGQTIWEHAGWTGSALWTPGGMGRVNLTDLGWNDRASSFASW</sequence>
<evidence type="ECO:0000313" key="3">
    <source>
        <dbReference type="Proteomes" id="UP001582793"/>
    </source>
</evidence>
<dbReference type="Proteomes" id="UP001582793">
    <property type="component" value="Unassembled WGS sequence"/>
</dbReference>
<protein>
    <submittedName>
        <fullName evidence="2">Uncharacterized protein</fullName>
    </submittedName>
</protein>
<organism evidence="2 3">
    <name type="scientific">Polymorphospora lycopeni</name>
    <dbReference type="NCBI Taxonomy" id="3140240"/>
    <lineage>
        <taxon>Bacteria</taxon>
        <taxon>Bacillati</taxon>
        <taxon>Actinomycetota</taxon>
        <taxon>Actinomycetes</taxon>
        <taxon>Micromonosporales</taxon>
        <taxon>Micromonosporaceae</taxon>
        <taxon>Polymorphospora</taxon>
    </lineage>
</organism>
<evidence type="ECO:0000256" key="1">
    <source>
        <dbReference type="SAM" id="MobiDB-lite"/>
    </source>
</evidence>